<comment type="caution">
    <text evidence="1">The sequence shown here is derived from an EMBL/GenBank/DDBJ whole genome shotgun (WGS) entry which is preliminary data.</text>
</comment>
<reference evidence="1 2" key="1">
    <citation type="submission" date="2023-09" db="EMBL/GenBank/DDBJ databases">
        <authorList>
            <person name="Zhai L."/>
        </authorList>
    </citation>
    <scope>NUCLEOTIDE SEQUENCE [LARGE SCALE GENOMIC DNA]</scope>
    <source>
        <strain evidence="1 2">5 N-1</strain>
    </source>
</reference>
<dbReference type="EMBL" id="JAVJAN010000017">
    <property type="protein sequence ID" value="MDR5587361.1"/>
    <property type="molecule type" value="Genomic_DNA"/>
</dbReference>
<evidence type="ECO:0008006" key="3">
    <source>
        <dbReference type="Google" id="ProtNLM"/>
    </source>
</evidence>
<sequence length="114" mass="13060">MKKLLIFIFIIFCIIINTPLKASAYKSEPVPTAKIYTEGIYHFDKSIGQKVTLRLITPEKPITVIIIEDSNDKLKYYFNLNNSINLTNVFLNIPIDKHTVILKGEGQLSLTFEE</sequence>
<dbReference type="RefSeq" id="WP_309556357.1">
    <property type="nucleotide sequence ID" value="NZ_JAVJAN010000017.1"/>
</dbReference>
<evidence type="ECO:0000313" key="1">
    <source>
        <dbReference type="EMBL" id="MDR5587361.1"/>
    </source>
</evidence>
<organism evidence="1 2">
    <name type="scientific">Clostridium aquiflavi</name>
    <dbReference type="NCBI Taxonomy" id="3073603"/>
    <lineage>
        <taxon>Bacteria</taxon>
        <taxon>Bacillati</taxon>
        <taxon>Bacillota</taxon>
        <taxon>Clostridia</taxon>
        <taxon>Eubacteriales</taxon>
        <taxon>Clostridiaceae</taxon>
        <taxon>Clostridium</taxon>
    </lineage>
</organism>
<evidence type="ECO:0000313" key="2">
    <source>
        <dbReference type="Proteomes" id="UP001256646"/>
    </source>
</evidence>
<gene>
    <name evidence="1" type="ORF">RGC78_07735</name>
</gene>
<name>A0ABU1EG41_9CLOT</name>
<dbReference type="Proteomes" id="UP001256646">
    <property type="component" value="Unassembled WGS sequence"/>
</dbReference>
<accession>A0ABU1EG41</accession>
<protein>
    <recommendedName>
        <fullName evidence="3">DUF3244 domain-containing protein</fullName>
    </recommendedName>
</protein>
<keyword evidence="2" id="KW-1185">Reference proteome</keyword>
<proteinExistence type="predicted"/>